<proteinExistence type="predicted"/>
<keyword evidence="2" id="KW-1133">Transmembrane helix</keyword>
<reference evidence="3 5" key="1">
    <citation type="journal article" date="2020" name="Stud. Mycol.">
        <title>101 Dothideomycetes genomes: a test case for predicting lifestyles and emergence of pathogens.</title>
        <authorList>
            <person name="Haridas S."/>
            <person name="Albert R."/>
            <person name="Binder M."/>
            <person name="Bloem J."/>
            <person name="Labutti K."/>
            <person name="Salamov A."/>
            <person name="Andreopoulos B."/>
            <person name="Baker S."/>
            <person name="Barry K."/>
            <person name="Bills G."/>
            <person name="Bluhm B."/>
            <person name="Cannon C."/>
            <person name="Castanera R."/>
            <person name="Culley D."/>
            <person name="Daum C."/>
            <person name="Ezra D."/>
            <person name="Gonzalez J."/>
            <person name="Henrissat B."/>
            <person name="Kuo A."/>
            <person name="Liang C."/>
            <person name="Lipzen A."/>
            <person name="Lutzoni F."/>
            <person name="Magnuson J."/>
            <person name="Mondo S."/>
            <person name="Nolan M."/>
            <person name="Ohm R."/>
            <person name="Pangilinan J."/>
            <person name="Park H.-J."/>
            <person name="Ramirez L."/>
            <person name="Alfaro M."/>
            <person name="Sun H."/>
            <person name="Tritt A."/>
            <person name="Yoshinaga Y."/>
            <person name="Zwiers L.-H."/>
            <person name="Turgeon B."/>
            <person name="Goodwin S."/>
            <person name="Spatafora J."/>
            <person name="Crous P."/>
            <person name="Grigoriev I."/>
        </authorList>
    </citation>
    <scope>NUCLEOTIDE SEQUENCE</scope>
    <source>
        <strain evidence="3 5">CBS 304.34</strain>
    </source>
</reference>
<reference evidence="5" key="3">
    <citation type="submission" date="2025-04" db="UniProtKB">
        <authorList>
            <consortium name="RefSeq"/>
        </authorList>
    </citation>
    <scope>IDENTIFICATION</scope>
    <source>
        <strain evidence="5">CBS 304.34</strain>
    </source>
</reference>
<feature type="transmembrane region" description="Helical" evidence="2">
    <location>
        <begin position="276"/>
        <end position="300"/>
    </location>
</feature>
<evidence type="ECO:0000256" key="1">
    <source>
        <dbReference type="SAM" id="MobiDB-lite"/>
    </source>
</evidence>
<name>A0A6A6YL92_9PEZI</name>
<accession>A0A6A6YL92</accession>
<feature type="compositionally biased region" description="Polar residues" evidence="1">
    <location>
        <begin position="32"/>
        <end position="46"/>
    </location>
</feature>
<evidence type="ECO:0000313" key="4">
    <source>
        <dbReference type="Proteomes" id="UP000504636"/>
    </source>
</evidence>
<dbReference type="AlphaFoldDB" id="A0A6A6YL92"/>
<keyword evidence="4" id="KW-1185">Reference proteome</keyword>
<feature type="transmembrane region" description="Helical" evidence="2">
    <location>
        <begin position="82"/>
        <end position="101"/>
    </location>
</feature>
<reference evidence="5" key="2">
    <citation type="submission" date="2020-04" db="EMBL/GenBank/DDBJ databases">
        <authorList>
            <consortium name="NCBI Genome Project"/>
        </authorList>
    </citation>
    <scope>NUCLEOTIDE SEQUENCE</scope>
    <source>
        <strain evidence="5">CBS 304.34</strain>
    </source>
</reference>
<dbReference type="GeneID" id="54466580"/>
<keyword evidence="2" id="KW-0472">Membrane</keyword>
<feature type="compositionally biased region" description="Polar residues" evidence="1">
    <location>
        <begin position="1"/>
        <end position="11"/>
    </location>
</feature>
<gene>
    <name evidence="3 5" type="ORF">BDZ99DRAFT_522167</name>
</gene>
<feature type="transmembrane region" description="Helical" evidence="2">
    <location>
        <begin position="203"/>
        <end position="223"/>
    </location>
</feature>
<evidence type="ECO:0000313" key="5">
    <source>
        <dbReference type="RefSeq" id="XP_033575601.1"/>
    </source>
</evidence>
<dbReference type="Proteomes" id="UP000504636">
    <property type="component" value="Unplaced"/>
</dbReference>
<keyword evidence="2" id="KW-0812">Transmembrane</keyword>
<evidence type="ECO:0000313" key="3">
    <source>
        <dbReference type="EMBL" id="KAF2808637.1"/>
    </source>
</evidence>
<dbReference type="EMBL" id="MU003703">
    <property type="protein sequence ID" value="KAF2808637.1"/>
    <property type="molecule type" value="Genomic_DNA"/>
</dbReference>
<protein>
    <submittedName>
        <fullName evidence="3 5">Uncharacterized protein</fullName>
    </submittedName>
</protein>
<evidence type="ECO:0000256" key="2">
    <source>
        <dbReference type="SAM" id="Phobius"/>
    </source>
</evidence>
<sequence>MSVPLQTLPNNAQGGGQIGSSTGATQSSQTQVNTSAGSQTQNTGFQGNQAANATVPASNVSTTPSGRKSPIAWLKGLSTCEIITGIFAVIGIPTFGLMIYWSQRQDEYGSTQTALAKTQTDLAKKADRIQTWKDCRDESLNLMNSTICDSYRGLSYDDVVNGNIPSLTKRALLYTGQATYWIVRRLQKEFMTRCHEIVATGNLEIWTLVAMIGGGFFLAMTVLDPHQAARWESEFYRQPNIDTASRTRMRMQPMTRPTSVGHWMFATMNGHYRGTLLGFATVTCLLTVYYPGAYVISWYLNIRKP</sequence>
<feature type="region of interest" description="Disordered" evidence="1">
    <location>
        <begin position="1"/>
        <end position="46"/>
    </location>
</feature>
<organism evidence="3">
    <name type="scientific">Mytilinidion resinicola</name>
    <dbReference type="NCBI Taxonomy" id="574789"/>
    <lineage>
        <taxon>Eukaryota</taxon>
        <taxon>Fungi</taxon>
        <taxon>Dikarya</taxon>
        <taxon>Ascomycota</taxon>
        <taxon>Pezizomycotina</taxon>
        <taxon>Dothideomycetes</taxon>
        <taxon>Pleosporomycetidae</taxon>
        <taxon>Mytilinidiales</taxon>
        <taxon>Mytilinidiaceae</taxon>
        <taxon>Mytilinidion</taxon>
    </lineage>
</organism>
<dbReference type="OrthoDB" id="10610359at2759"/>
<feature type="compositionally biased region" description="Low complexity" evidence="1">
    <location>
        <begin position="19"/>
        <end position="31"/>
    </location>
</feature>
<dbReference type="RefSeq" id="XP_033575601.1">
    <property type="nucleotide sequence ID" value="XM_033725687.1"/>
</dbReference>